<dbReference type="RefSeq" id="XP_001416391.1">
    <property type="nucleotide sequence ID" value="XM_001416354.1"/>
</dbReference>
<protein>
    <submittedName>
        <fullName evidence="1">Uncharacterized protein</fullName>
    </submittedName>
</protein>
<sequence length="175" mass="19332">MLHAVYVSQVDDVLSRTSAQANLFDPCSWRATASDVPKLEHSLDLTRRLLSAAKVCIGRKETALQLQVERCAHQSKGSQRAWATLESIRSHLSTQGSQSLKVPVTCHESPLDYLKSVARSYEEELRACESTLGNLFLVTPAGEVDLAKQDFTLYSLLSAFEQALSATHVKLREAT</sequence>
<dbReference type="HOGENOM" id="CLU_1535046_0_0_1"/>
<evidence type="ECO:0000313" key="2">
    <source>
        <dbReference type="Proteomes" id="UP000001568"/>
    </source>
</evidence>
<dbReference type="Gramene" id="ABO94684">
    <property type="protein sequence ID" value="ABO94684"/>
    <property type="gene ID" value="OSTLU_119501"/>
</dbReference>
<organism evidence="1 2">
    <name type="scientific">Ostreococcus lucimarinus (strain CCE9901)</name>
    <dbReference type="NCBI Taxonomy" id="436017"/>
    <lineage>
        <taxon>Eukaryota</taxon>
        <taxon>Viridiplantae</taxon>
        <taxon>Chlorophyta</taxon>
        <taxon>Mamiellophyceae</taxon>
        <taxon>Mamiellales</taxon>
        <taxon>Bathycoccaceae</taxon>
        <taxon>Ostreococcus</taxon>
    </lineage>
</organism>
<dbReference type="AlphaFoldDB" id="A4RT24"/>
<evidence type="ECO:0000313" key="1">
    <source>
        <dbReference type="EMBL" id="ABO94684.1"/>
    </source>
</evidence>
<dbReference type="OMA" id="QVERCAH"/>
<keyword evidence="2" id="KW-1185">Reference proteome</keyword>
<reference evidence="1 2" key="1">
    <citation type="journal article" date="2007" name="Proc. Natl. Acad. Sci. U.S.A.">
        <title>The tiny eukaryote Ostreococcus provides genomic insights into the paradox of plankton speciation.</title>
        <authorList>
            <person name="Palenik B."/>
            <person name="Grimwood J."/>
            <person name="Aerts A."/>
            <person name="Rouze P."/>
            <person name="Salamov A."/>
            <person name="Putnam N."/>
            <person name="Dupont C."/>
            <person name="Jorgensen R."/>
            <person name="Derelle E."/>
            <person name="Rombauts S."/>
            <person name="Zhou K."/>
            <person name="Otillar R."/>
            <person name="Merchant S.S."/>
            <person name="Podell S."/>
            <person name="Gaasterland T."/>
            <person name="Napoli C."/>
            <person name="Gendler K."/>
            <person name="Manuell A."/>
            <person name="Tai V."/>
            <person name="Vallon O."/>
            <person name="Piganeau G."/>
            <person name="Jancek S."/>
            <person name="Heijde M."/>
            <person name="Jabbari K."/>
            <person name="Bowler C."/>
            <person name="Lohr M."/>
            <person name="Robbens S."/>
            <person name="Werner G."/>
            <person name="Dubchak I."/>
            <person name="Pazour G.J."/>
            <person name="Ren Q."/>
            <person name="Paulsen I."/>
            <person name="Delwiche C."/>
            <person name="Schmutz J."/>
            <person name="Rokhsar D."/>
            <person name="Van de Peer Y."/>
            <person name="Moreau H."/>
            <person name="Grigoriev I.V."/>
        </authorList>
    </citation>
    <scope>NUCLEOTIDE SEQUENCE [LARGE SCALE GENOMIC DNA]</scope>
    <source>
        <strain evidence="1 2">CCE9901</strain>
    </source>
</reference>
<dbReference type="GeneID" id="5000267"/>
<dbReference type="KEGG" id="olu:OSTLU_119501"/>
<name>A4RT24_OSTLU</name>
<gene>
    <name evidence="1" type="primary">Unk2</name>
    <name evidence="1" type="ORF">OSTLU_119501</name>
</gene>
<dbReference type="Proteomes" id="UP000001568">
    <property type="component" value="Chromosome 2"/>
</dbReference>
<dbReference type="EMBL" id="CP000582">
    <property type="protein sequence ID" value="ABO94684.1"/>
    <property type="molecule type" value="Genomic_DNA"/>
</dbReference>
<proteinExistence type="predicted"/>
<accession>A4RT24</accession>